<keyword evidence="2" id="KW-1185">Reference proteome</keyword>
<dbReference type="PANTHER" id="PTHR11505">
    <property type="entry name" value="L1 TRANSPOSABLE ELEMENT-RELATED"/>
    <property type="match status" value="1"/>
</dbReference>
<reference evidence="2" key="1">
    <citation type="submission" date="2020-03" db="EMBL/GenBank/DDBJ databases">
        <title>Evolution of repeat sequences and sex chromosomes of tilapia species revealed by chromosome-level genomes.</title>
        <authorList>
            <person name="Xu L."/>
            <person name="Tao W."/>
            <person name="Wang D."/>
            <person name="Zhou Q."/>
        </authorList>
    </citation>
    <scope>NUCLEOTIDE SEQUENCE [LARGE SCALE GENOMIC DNA]</scope>
    <source>
        <strain evidence="2">Israel</strain>
    </source>
</reference>
<dbReference type="Gene3D" id="3.30.250.20">
    <property type="entry name" value="L1 transposable element, C-terminal domain"/>
    <property type="match status" value="1"/>
</dbReference>
<accession>A0AAZ1Y5A5</accession>
<dbReference type="Proteomes" id="UP000472276">
    <property type="component" value="Unassembled WGS sequence"/>
</dbReference>
<evidence type="ECO:0000313" key="2">
    <source>
        <dbReference type="Proteomes" id="UP000472276"/>
    </source>
</evidence>
<proteinExistence type="predicted"/>
<dbReference type="Ensembl" id="ENSOABT00000065468.1">
    <property type="protein sequence ID" value="ENSOABP00000075035.1"/>
    <property type="gene ID" value="ENSOABG00000030615.1"/>
</dbReference>
<organism evidence="1 2">
    <name type="scientific">Oreochromis aureus</name>
    <name type="common">Israeli tilapia</name>
    <name type="synonym">Chromis aureus</name>
    <dbReference type="NCBI Taxonomy" id="47969"/>
    <lineage>
        <taxon>Eukaryota</taxon>
        <taxon>Metazoa</taxon>
        <taxon>Chordata</taxon>
        <taxon>Craniata</taxon>
        <taxon>Vertebrata</taxon>
        <taxon>Euteleostomi</taxon>
        <taxon>Actinopterygii</taxon>
        <taxon>Neopterygii</taxon>
        <taxon>Teleostei</taxon>
        <taxon>Neoteleostei</taxon>
        <taxon>Acanthomorphata</taxon>
        <taxon>Ovalentaria</taxon>
        <taxon>Cichlomorphae</taxon>
        <taxon>Cichliformes</taxon>
        <taxon>Cichlidae</taxon>
        <taxon>African cichlids</taxon>
        <taxon>Pseudocrenilabrinae</taxon>
        <taxon>Oreochromini</taxon>
        <taxon>Oreochromis</taxon>
    </lineage>
</organism>
<protein>
    <submittedName>
        <fullName evidence="1">Uncharacterized protein</fullName>
    </submittedName>
</protein>
<reference evidence="1" key="3">
    <citation type="submission" date="2025-09" db="UniProtKB">
        <authorList>
            <consortium name="Ensembl"/>
        </authorList>
    </citation>
    <scope>IDENTIFICATION</scope>
</reference>
<name>A0AAZ1Y5A5_OREAU</name>
<dbReference type="AlphaFoldDB" id="A0AAZ1Y5A5"/>
<reference evidence="1" key="2">
    <citation type="submission" date="2025-08" db="UniProtKB">
        <authorList>
            <consortium name="Ensembl"/>
        </authorList>
    </citation>
    <scope>IDENTIFICATION</scope>
</reference>
<sequence length="299" mass="33668">CYTSVKWLAHSRALQTPRAKTAVINMTATRHQSPAVHLSSPLPPYLRVSQPPLSACIFSSPLQADIRSSEQCLDVIDEVLTTMDGRVCMLEDTCKELMAATVNLRDKLGHMEARSRWANIRIPADFVSSLLLDVLGKDNFIKPIKVERAHRTLRPKPAAGQRPRAIIAKLHHEKDMWHVLRLARQRAPLSCDGERLSIFPDYTVEVLAQRMAFNTVRKKLCASGATCSLRYPTQLRVVHNNITNTFKSPAEAERFKNVRAPPPPNPPCTNTSSKHTHTPIFCLQTPLRFISHLKHLVNN</sequence>
<evidence type="ECO:0000313" key="1">
    <source>
        <dbReference type="Ensembl" id="ENSOABP00000075035.1"/>
    </source>
</evidence>
<dbReference type="InterPro" id="IPR004244">
    <property type="entry name" value="Transposase_22"/>
</dbReference>
<dbReference type="InterPro" id="IPR042566">
    <property type="entry name" value="L1_C"/>
</dbReference>